<evidence type="ECO:0000256" key="2">
    <source>
        <dbReference type="SAM" id="MobiDB-lite"/>
    </source>
</evidence>
<feature type="region of interest" description="Disordered" evidence="2">
    <location>
        <begin position="352"/>
        <end position="373"/>
    </location>
</feature>
<evidence type="ECO:0000256" key="1">
    <source>
        <dbReference type="ARBA" id="ARBA00023002"/>
    </source>
</evidence>
<keyword evidence="1" id="KW-0560">Oxidoreductase</keyword>
<sequence>MVSLKTVRQSNAALQAFPPGIVAVFAGATQGIGLATLKQFAKYVSGPKAYIIGRSHEKGKHIIDQLKILNPMGSFMFIEAQISKFAEVDRVCEEIKSLENHVDILCMSMGYLSLGGRVETPEGIETNRALQLYSRLRLTMNLLPHLERSMSPRIVSVLSAGFEGPLDLSDLDWKSHKSYSVFKAAAPASTMMNLFFEELAKDHPTVSFVHSFPGVVATNNVDNMFAHAPGLLWFPAQIPRYTVVPLLNMFAAISPDEAGERTLFLATNARYPPAEDHIEARKMGGFVDRPQGVPFAASTIMKEGRGNGVYRVNSHGETCKDSALLKGYRKDDIGKVVWEHTMRVFAEALANRDENGNGNENGLREAEANVSDTDSLDFELDLKS</sequence>
<organism evidence="3 4">
    <name type="scientific">Cudoniella acicularis</name>
    <dbReference type="NCBI Taxonomy" id="354080"/>
    <lineage>
        <taxon>Eukaryota</taxon>
        <taxon>Fungi</taxon>
        <taxon>Dikarya</taxon>
        <taxon>Ascomycota</taxon>
        <taxon>Pezizomycotina</taxon>
        <taxon>Leotiomycetes</taxon>
        <taxon>Helotiales</taxon>
        <taxon>Tricladiaceae</taxon>
        <taxon>Cudoniella</taxon>
    </lineage>
</organism>
<dbReference type="Pfam" id="PF00106">
    <property type="entry name" value="adh_short"/>
    <property type="match status" value="1"/>
</dbReference>
<dbReference type="AlphaFoldDB" id="A0A8H4RCM5"/>
<dbReference type="OrthoDB" id="2898509at2759"/>
<evidence type="ECO:0000313" key="3">
    <source>
        <dbReference type="EMBL" id="KAF4627662.1"/>
    </source>
</evidence>
<name>A0A8H4RCM5_9HELO</name>
<dbReference type="PANTHER" id="PTHR47534">
    <property type="entry name" value="YALI0E05731P"/>
    <property type="match status" value="1"/>
</dbReference>
<gene>
    <name evidence="3" type="ORF">G7Y89_g10490</name>
</gene>
<dbReference type="EMBL" id="JAAMPI010000931">
    <property type="protein sequence ID" value="KAF4627662.1"/>
    <property type="molecule type" value="Genomic_DNA"/>
</dbReference>
<protein>
    <submittedName>
        <fullName evidence="3">Uncharacterized protein</fullName>
    </submittedName>
</protein>
<reference evidence="3 4" key="1">
    <citation type="submission" date="2020-03" db="EMBL/GenBank/DDBJ databases">
        <title>Draft Genome Sequence of Cudoniella acicularis.</title>
        <authorList>
            <person name="Buettner E."/>
            <person name="Kellner H."/>
        </authorList>
    </citation>
    <scope>NUCLEOTIDE SEQUENCE [LARGE SCALE GENOMIC DNA]</scope>
    <source>
        <strain evidence="3 4">DSM 108380</strain>
    </source>
</reference>
<keyword evidence="4" id="KW-1185">Reference proteome</keyword>
<dbReference type="Proteomes" id="UP000566819">
    <property type="component" value="Unassembled WGS sequence"/>
</dbReference>
<dbReference type="InterPro" id="IPR036291">
    <property type="entry name" value="NAD(P)-bd_dom_sf"/>
</dbReference>
<dbReference type="PANTHER" id="PTHR47534:SF3">
    <property type="entry name" value="ALCOHOL DEHYDROGENASE-LIKE C-TERMINAL DOMAIN-CONTAINING PROTEIN"/>
    <property type="match status" value="1"/>
</dbReference>
<dbReference type="InterPro" id="IPR052228">
    <property type="entry name" value="Sec_Metab_Biosynth_Oxidored"/>
</dbReference>
<comment type="caution">
    <text evidence="3">The sequence shown here is derived from an EMBL/GenBank/DDBJ whole genome shotgun (WGS) entry which is preliminary data.</text>
</comment>
<dbReference type="InterPro" id="IPR002347">
    <property type="entry name" value="SDR_fam"/>
</dbReference>
<accession>A0A8H4RCM5</accession>
<proteinExistence type="predicted"/>
<dbReference type="Gene3D" id="3.40.50.720">
    <property type="entry name" value="NAD(P)-binding Rossmann-like Domain"/>
    <property type="match status" value="1"/>
</dbReference>
<dbReference type="SUPFAM" id="SSF51735">
    <property type="entry name" value="NAD(P)-binding Rossmann-fold domains"/>
    <property type="match status" value="1"/>
</dbReference>
<dbReference type="GO" id="GO:0016491">
    <property type="term" value="F:oxidoreductase activity"/>
    <property type="evidence" value="ECO:0007669"/>
    <property type="project" value="UniProtKB-KW"/>
</dbReference>
<evidence type="ECO:0000313" key="4">
    <source>
        <dbReference type="Proteomes" id="UP000566819"/>
    </source>
</evidence>